<protein>
    <submittedName>
        <fullName evidence="2">Uncharacterized protein</fullName>
    </submittedName>
</protein>
<dbReference type="STRING" id="1514971.AUR64_15185"/>
<comment type="caution">
    <text evidence="2">The sequence shown here is derived from an EMBL/GenBank/DDBJ whole genome shotgun (WGS) entry which is preliminary data.</text>
</comment>
<dbReference type="InterPro" id="IPR055959">
    <property type="entry name" value="DUF7537"/>
</dbReference>
<feature type="region of interest" description="Disordered" evidence="1">
    <location>
        <begin position="254"/>
        <end position="278"/>
    </location>
</feature>
<evidence type="ECO:0000313" key="2">
    <source>
        <dbReference type="EMBL" id="KTG09138.1"/>
    </source>
</evidence>
<dbReference type="OrthoDB" id="307727at2157"/>
<proteinExistence type="predicted"/>
<sequence>MPSKLASLAVVSLLLLSGCGGILGNETPTPPRENRTNDSPKWLAPGLTSDGVTDAHALASTHRETVMSQSRTAAMETRLTDAENGSVFSNRSYVVRTTEDDRRLAEWTEHSTNPRFSAFDGSQVFWHDPDVSEFAARSETEEGIVRYDYREETPNGLFPDAAYAGRLYSLFSVMNVSIAPETVDRSVHRLEATEQTLFFEGREIRNVTFTARVDYTGVVRSYEFGYETDVDGTLLRVTERIRVSDIGSTSIERPEWVETAREAQAERDGSTDESENGT</sequence>
<feature type="compositionally biased region" description="Basic and acidic residues" evidence="1">
    <location>
        <begin position="254"/>
        <end position="270"/>
    </location>
</feature>
<gene>
    <name evidence="2" type="ORF">AUR64_15185</name>
</gene>
<evidence type="ECO:0000313" key="3">
    <source>
        <dbReference type="Proteomes" id="UP000054387"/>
    </source>
</evidence>
<keyword evidence="3" id="KW-1185">Reference proteome</keyword>
<dbReference type="EMBL" id="LOPU01000029">
    <property type="protein sequence ID" value="KTG09138.1"/>
    <property type="molecule type" value="Genomic_DNA"/>
</dbReference>
<dbReference type="RefSeq" id="WP_058582291.1">
    <property type="nucleotide sequence ID" value="NZ_LOPU01000029.1"/>
</dbReference>
<organism evidence="2 3">
    <name type="scientific">Haloprofundus marisrubri</name>
    <dbReference type="NCBI Taxonomy" id="1514971"/>
    <lineage>
        <taxon>Archaea</taxon>
        <taxon>Methanobacteriati</taxon>
        <taxon>Methanobacteriota</taxon>
        <taxon>Stenosarchaea group</taxon>
        <taxon>Halobacteria</taxon>
        <taxon>Halobacteriales</taxon>
        <taxon>Haloferacaceae</taxon>
        <taxon>Haloprofundus</taxon>
    </lineage>
</organism>
<accession>A0A0W1R7N9</accession>
<dbReference type="PROSITE" id="PS51257">
    <property type="entry name" value="PROKAR_LIPOPROTEIN"/>
    <property type="match status" value="1"/>
</dbReference>
<evidence type="ECO:0000256" key="1">
    <source>
        <dbReference type="SAM" id="MobiDB-lite"/>
    </source>
</evidence>
<reference evidence="2 3" key="1">
    <citation type="submission" date="2015-12" db="EMBL/GenBank/DDBJ databases">
        <title>Haloprofundus marisrubri gen. nov., sp. nov., an extremely halophilic archaeon isolated from the Discovery deep brine-seawater interface in the Red Sea.</title>
        <authorList>
            <person name="Zhang G."/>
            <person name="Stingl U."/>
            <person name="Rashid M."/>
        </authorList>
    </citation>
    <scope>NUCLEOTIDE SEQUENCE [LARGE SCALE GENOMIC DNA]</scope>
    <source>
        <strain evidence="2 3">SB9</strain>
    </source>
</reference>
<dbReference type="AlphaFoldDB" id="A0A0W1R7N9"/>
<dbReference type="Proteomes" id="UP000054387">
    <property type="component" value="Unassembled WGS sequence"/>
</dbReference>
<dbReference type="Pfam" id="PF24381">
    <property type="entry name" value="DUF7537"/>
    <property type="match status" value="1"/>
</dbReference>
<name>A0A0W1R7N9_9EURY</name>